<dbReference type="PROSITE" id="PS00535">
    <property type="entry name" value="COMPLEX1_49K"/>
    <property type="match status" value="1"/>
</dbReference>
<keyword evidence="6" id="KW-0472">Membrane</keyword>
<dbReference type="RefSeq" id="WP_054295848.1">
    <property type="nucleotide sequence ID" value="NZ_CP012752.1"/>
</dbReference>
<dbReference type="AlphaFoldDB" id="A0A0N7F5E1"/>
<keyword evidence="6" id="KW-1003">Cell membrane</keyword>
<dbReference type="GO" id="GO:0048038">
    <property type="term" value="F:quinone binding"/>
    <property type="evidence" value="ECO:0007669"/>
    <property type="project" value="UniProtKB-KW"/>
</dbReference>
<dbReference type="EMBL" id="CP012752">
    <property type="protein sequence ID" value="ALG13975.1"/>
    <property type="molecule type" value="Genomic_DNA"/>
</dbReference>
<evidence type="ECO:0000256" key="5">
    <source>
        <dbReference type="ARBA" id="ARBA00023027"/>
    </source>
</evidence>
<dbReference type="STRING" id="860235.AOZ06_50260"/>
<keyword evidence="2 6" id="KW-0813">Transport</keyword>
<dbReference type="Proteomes" id="UP000063699">
    <property type="component" value="Chromosome"/>
</dbReference>
<dbReference type="GO" id="GO:0051287">
    <property type="term" value="F:NAD binding"/>
    <property type="evidence" value="ECO:0007669"/>
    <property type="project" value="InterPro"/>
</dbReference>
<keyword evidence="5 6" id="KW-0520">NAD</keyword>
<dbReference type="InterPro" id="IPR014029">
    <property type="entry name" value="NADH_UbQ_OxRdtase_49kDa_CS"/>
</dbReference>
<dbReference type="NCBIfam" id="TIGR01962">
    <property type="entry name" value="NuoD"/>
    <property type="match status" value="1"/>
</dbReference>
<name>A0A0N7F5E1_9PSEU</name>
<accession>A0A0N7F5E1</accession>
<dbReference type="EC" id="7.1.1.-" evidence="6"/>
<evidence type="ECO:0000259" key="9">
    <source>
        <dbReference type="Pfam" id="PF00346"/>
    </source>
</evidence>
<reference evidence="10 11" key="1">
    <citation type="submission" date="2015-07" db="EMBL/GenBank/DDBJ databases">
        <title>Genome sequencing of Kibdelosporangium phytohabitans.</title>
        <authorList>
            <person name="Qin S."/>
            <person name="Xing K."/>
        </authorList>
    </citation>
    <scope>NUCLEOTIDE SEQUENCE [LARGE SCALE GENOMIC DNA]</scope>
    <source>
        <strain evidence="10 11">KLBMP1111</strain>
    </source>
</reference>
<dbReference type="KEGG" id="kphy:AOZ06_50260"/>
<dbReference type="OrthoDB" id="9801496at2"/>
<gene>
    <name evidence="6" type="primary">nuoD</name>
    <name evidence="10" type="ORF">AOZ06_50260</name>
</gene>
<comment type="subcellular location">
    <subcellularLocation>
        <location evidence="6">Cell membrane</location>
        <topology evidence="6">Peripheral membrane protein</topology>
        <orientation evidence="6">Cytoplasmic side</orientation>
    </subcellularLocation>
</comment>
<keyword evidence="4 6" id="KW-1278">Translocase</keyword>
<dbReference type="InterPro" id="IPR022885">
    <property type="entry name" value="NDH1_su_D/H"/>
</dbReference>
<dbReference type="NCBIfam" id="NF004739">
    <property type="entry name" value="PRK06075.1"/>
    <property type="match status" value="1"/>
</dbReference>
<dbReference type="HAMAP" id="MF_01358">
    <property type="entry name" value="NDH1_NuoD"/>
    <property type="match status" value="1"/>
</dbReference>
<dbReference type="PANTHER" id="PTHR11993:SF10">
    <property type="entry name" value="NADH DEHYDROGENASE [UBIQUINONE] IRON-SULFUR PROTEIN 2, MITOCHONDRIAL"/>
    <property type="match status" value="1"/>
</dbReference>
<evidence type="ECO:0000256" key="2">
    <source>
        <dbReference type="ARBA" id="ARBA00022448"/>
    </source>
</evidence>
<feature type="region of interest" description="Disordered" evidence="8">
    <location>
        <begin position="1"/>
        <end position="33"/>
    </location>
</feature>
<dbReference type="Pfam" id="PF00346">
    <property type="entry name" value="Complex1_49kDa"/>
    <property type="match status" value="1"/>
</dbReference>
<evidence type="ECO:0000313" key="11">
    <source>
        <dbReference type="Proteomes" id="UP000063699"/>
    </source>
</evidence>
<evidence type="ECO:0000256" key="8">
    <source>
        <dbReference type="SAM" id="MobiDB-lite"/>
    </source>
</evidence>
<protein>
    <recommendedName>
        <fullName evidence="6">NADH-quinone oxidoreductase subunit D</fullName>
        <ecNumber evidence="6">7.1.1.-</ecNumber>
    </recommendedName>
    <alternativeName>
        <fullName evidence="6">NADH dehydrogenase I subunit D</fullName>
    </alternativeName>
    <alternativeName>
        <fullName evidence="6">NDH-1 subunit D</fullName>
    </alternativeName>
</protein>
<keyword evidence="3 6" id="KW-0874">Quinone</keyword>
<keyword evidence="11" id="KW-1185">Reference proteome</keyword>
<organism evidence="10 11">
    <name type="scientific">Kibdelosporangium phytohabitans</name>
    <dbReference type="NCBI Taxonomy" id="860235"/>
    <lineage>
        <taxon>Bacteria</taxon>
        <taxon>Bacillati</taxon>
        <taxon>Actinomycetota</taxon>
        <taxon>Actinomycetes</taxon>
        <taxon>Pseudonocardiales</taxon>
        <taxon>Pseudonocardiaceae</taxon>
        <taxon>Kibdelosporangium</taxon>
    </lineage>
</organism>
<feature type="domain" description="NADH-quinone oxidoreductase subunit D" evidence="9">
    <location>
        <begin position="165"/>
        <end position="450"/>
    </location>
</feature>
<dbReference type="SUPFAM" id="SSF56762">
    <property type="entry name" value="HydB/Nqo4-like"/>
    <property type="match status" value="1"/>
</dbReference>
<comment type="function">
    <text evidence="6">NDH-1 shuttles electrons from NADH, via FMN and iron-sulfur (Fe-S) centers, to quinones in the respiratory chain. The immediate electron acceptor for the enzyme in this species is believed to be a menaquinone. Couples the redox reaction to proton translocation (for every two electrons transferred, four hydrogen ions are translocated across the cytoplasmic membrane), and thus conserves the redox energy in a proton gradient.</text>
</comment>
<evidence type="ECO:0000256" key="1">
    <source>
        <dbReference type="ARBA" id="ARBA00005769"/>
    </source>
</evidence>
<evidence type="ECO:0000313" key="10">
    <source>
        <dbReference type="EMBL" id="ALG13975.1"/>
    </source>
</evidence>
<comment type="similarity">
    <text evidence="1 6 7">Belongs to the complex I 49 kDa subunit family.</text>
</comment>
<feature type="compositionally biased region" description="Low complexity" evidence="8">
    <location>
        <begin position="1"/>
        <end position="17"/>
    </location>
</feature>
<dbReference type="GO" id="GO:0050136">
    <property type="term" value="F:NADH dehydrogenase (quinone) (non-electrogenic) activity"/>
    <property type="evidence" value="ECO:0007669"/>
    <property type="project" value="UniProtKB-UniRule"/>
</dbReference>
<dbReference type="InterPro" id="IPR001135">
    <property type="entry name" value="NADH_Q_OxRdtase_suD"/>
</dbReference>
<evidence type="ECO:0000256" key="6">
    <source>
        <dbReference type="HAMAP-Rule" id="MF_01358"/>
    </source>
</evidence>
<proteinExistence type="inferred from homology"/>
<comment type="catalytic activity">
    <reaction evidence="6">
        <text>a quinone + NADH + 5 H(+)(in) = a quinol + NAD(+) + 4 H(+)(out)</text>
        <dbReference type="Rhea" id="RHEA:57888"/>
        <dbReference type="ChEBI" id="CHEBI:15378"/>
        <dbReference type="ChEBI" id="CHEBI:24646"/>
        <dbReference type="ChEBI" id="CHEBI:57540"/>
        <dbReference type="ChEBI" id="CHEBI:57945"/>
        <dbReference type="ChEBI" id="CHEBI:132124"/>
    </reaction>
</comment>
<dbReference type="InterPro" id="IPR029014">
    <property type="entry name" value="NiFe-Hase_large"/>
</dbReference>
<dbReference type="GO" id="GO:0005886">
    <property type="term" value="C:plasma membrane"/>
    <property type="evidence" value="ECO:0007669"/>
    <property type="project" value="UniProtKB-SubCell"/>
</dbReference>
<comment type="subunit">
    <text evidence="6">NDH-1 is composed of 14 different subunits. Subunits NuoB, C, D, E, F, and G constitute the peripheral sector of the complex.</text>
</comment>
<sequence length="450" mass="50048">MTTNPTDANPTTPTGDPYAAEQRQTTEGPVYTLTGGDWDQVLEDATHDERMVINLGPQHPSTHGVLRLVIEIEGETVTQARSVIGYLHTGIEKNCEYRTWTQGVTFITRTDYLAPLSHEAAYCMGVEKLLGIEAPRRAQLIRQLLLEINRISSHFVYLATGGMELGSTTAAALGFREREVLLHTLEYITGLRMNHAFIRPGGVAQDLPADWKDYLTKFVKTMEERITMYHKLFTGQPVWRNRLKDVGYLPLDGCLALGITGPVLRSAGLAWDLRKVEPYLAYDEVDFEVPTSTDADCWARYLIRMEEMDQSLKIIKQTMKLLEPGPVMVEDKKVAWPAQLTIGPDGMGNSLEHVRKIMGQSMESLIHHFKLVTEGFHVPAGQVYQPIESPRGELGYHLVSDGGTRPLRVHAREPSFVNLQAMPAMSEGGLIADLIAAVASIDPVMGGVDR</sequence>
<evidence type="ECO:0000256" key="3">
    <source>
        <dbReference type="ARBA" id="ARBA00022719"/>
    </source>
</evidence>
<evidence type="ECO:0000256" key="4">
    <source>
        <dbReference type="ARBA" id="ARBA00022967"/>
    </source>
</evidence>
<dbReference type="PANTHER" id="PTHR11993">
    <property type="entry name" value="NADH-UBIQUINONE OXIDOREDUCTASE 49 KDA SUBUNIT"/>
    <property type="match status" value="1"/>
</dbReference>
<evidence type="ECO:0000256" key="7">
    <source>
        <dbReference type="RuleBase" id="RU003685"/>
    </source>
</evidence>
<dbReference type="Gene3D" id="1.10.645.10">
    <property type="entry name" value="Cytochrome-c3 Hydrogenase, chain B"/>
    <property type="match status" value="1"/>
</dbReference>